<comment type="caution">
    <text evidence="2">The sequence shown here is derived from an EMBL/GenBank/DDBJ whole genome shotgun (WGS) entry which is preliminary data.</text>
</comment>
<keyword evidence="1" id="KW-1133">Transmembrane helix</keyword>
<evidence type="ECO:0000313" key="2">
    <source>
        <dbReference type="EMBL" id="CAD6492332.1"/>
    </source>
</evidence>
<dbReference type="AlphaFoldDB" id="A0A811T9J6"/>
<sequence>MNSTEIFSNSGQLNWDAINTLSNIVLVLALVLITGWYAYEVRKQTRLMTKDRERTKVLEEVQDVLTPAIDRIESEIDAIQNKKISWHRYTSGGCGFSSRIGRLFYSTQYGAVQSLFDEKSSGALKDILNKFSDLNRMFPSHDFLIDELNQFYEEIEKEIKTPELKERLEEMTKEFNKEKSAPYRLTGERIENAFQFYGEYLINLEYTIERSPNSNEPHIDFWEENQDELLKFRDKPHIVEIHKQLSRKLIQLKKLDGELLKKLLEIREEYRKEYNFINNEIEPFRGV</sequence>
<keyword evidence="1" id="KW-0812">Transmembrane</keyword>
<keyword evidence="1" id="KW-0472">Membrane</keyword>
<gene>
    <name evidence="2" type="ORF">DIAAKJNI_00274</name>
</gene>
<reference evidence="2" key="1">
    <citation type="submission" date="2020-10" db="EMBL/GenBank/DDBJ databases">
        <authorList>
            <person name="Hahn C.J."/>
            <person name="Laso-Perez R."/>
            <person name="Vulcano F."/>
            <person name="Vaziourakis K.-M."/>
            <person name="Stokke R."/>
            <person name="Steen I.H."/>
            <person name="Teske A."/>
            <person name="Boetius A."/>
            <person name="Liebeke M."/>
            <person name="Amann R."/>
            <person name="Knittel K."/>
        </authorList>
    </citation>
    <scope>NUCLEOTIDE SEQUENCE</scope>
    <source>
        <strain evidence="2">Gfbio:e3339647-f889-4370-9287-4fb5cb688e4c:AG392M11_GoMArc1</strain>
    </source>
</reference>
<proteinExistence type="predicted"/>
<accession>A0A811T9J6</accession>
<protein>
    <submittedName>
        <fullName evidence="2">Uncharacterized protein</fullName>
    </submittedName>
</protein>
<name>A0A811T9J6_9EURY</name>
<dbReference type="Proteomes" id="UP000639006">
    <property type="component" value="Unassembled WGS sequence"/>
</dbReference>
<evidence type="ECO:0000256" key="1">
    <source>
        <dbReference type="SAM" id="Phobius"/>
    </source>
</evidence>
<organism evidence="2 3">
    <name type="scientific">Candidatus Argoarchaeum ethanivorans</name>
    <dbReference type="NCBI Taxonomy" id="2608793"/>
    <lineage>
        <taxon>Archaea</taxon>
        <taxon>Methanobacteriati</taxon>
        <taxon>Methanobacteriota</taxon>
        <taxon>Stenosarchaea group</taxon>
        <taxon>Methanomicrobia</taxon>
        <taxon>Methanosarcinales</taxon>
        <taxon>Methanosarcinales incertae sedis</taxon>
        <taxon>GOM Arc I cluster</taxon>
        <taxon>Candidatus Argoarchaeum</taxon>
    </lineage>
</organism>
<evidence type="ECO:0000313" key="3">
    <source>
        <dbReference type="Proteomes" id="UP000639006"/>
    </source>
</evidence>
<dbReference type="EMBL" id="CAJHIQ010000011">
    <property type="protein sequence ID" value="CAD6492332.1"/>
    <property type="molecule type" value="Genomic_DNA"/>
</dbReference>
<feature type="transmembrane region" description="Helical" evidence="1">
    <location>
        <begin position="20"/>
        <end position="39"/>
    </location>
</feature>